<keyword evidence="2" id="KW-0804">Transcription</keyword>
<dbReference type="InterPro" id="IPR036251">
    <property type="entry name" value="Arg_repress_C_sf"/>
</dbReference>
<comment type="caution">
    <text evidence="4">The sequence shown here is derived from an EMBL/GenBank/DDBJ whole genome shotgun (WGS) entry which is preliminary data.</text>
</comment>
<dbReference type="RefSeq" id="WP_348536257.1">
    <property type="nucleotide sequence ID" value="NZ_BSUO01000001.1"/>
</dbReference>
<keyword evidence="2" id="KW-0055">Arginine biosynthesis</keyword>
<dbReference type="InterPro" id="IPR001669">
    <property type="entry name" value="Arg_repress"/>
</dbReference>
<dbReference type="InterPro" id="IPR020899">
    <property type="entry name" value="Arg_repress_C"/>
</dbReference>
<keyword evidence="2" id="KW-0805">Transcription regulation</keyword>
<keyword evidence="1 2" id="KW-0678">Repressor</keyword>
<organism evidence="4 5">
    <name type="scientific">Mobilicoccus caccae</name>
    <dbReference type="NCBI Taxonomy" id="1859295"/>
    <lineage>
        <taxon>Bacteria</taxon>
        <taxon>Bacillati</taxon>
        <taxon>Actinomycetota</taxon>
        <taxon>Actinomycetes</taxon>
        <taxon>Micrococcales</taxon>
        <taxon>Dermatophilaceae</taxon>
        <taxon>Mobilicoccus</taxon>
    </lineage>
</organism>
<evidence type="ECO:0000313" key="4">
    <source>
        <dbReference type="EMBL" id="GMA39994.1"/>
    </source>
</evidence>
<dbReference type="PANTHER" id="PTHR34471:SF1">
    <property type="entry name" value="ARGININE REPRESSOR"/>
    <property type="match status" value="1"/>
</dbReference>
<evidence type="ECO:0000256" key="1">
    <source>
        <dbReference type="ARBA" id="ARBA00022491"/>
    </source>
</evidence>
<proteinExistence type="inferred from homology"/>
<evidence type="ECO:0000259" key="3">
    <source>
        <dbReference type="Pfam" id="PF02863"/>
    </source>
</evidence>
<sequence>MLADSRLRRLCEELLVSATSSGNLAVLRTPPGAANYLASAIDKTEVQRRAGIIGTVAGDDTVLVIAADLDGGQTVADRLLALAAGDHDKFDRKDTRS</sequence>
<protein>
    <recommendedName>
        <fullName evidence="2">Arginine repressor</fullName>
    </recommendedName>
</protein>
<dbReference type="Proteomes" id="UP001157126">
    <property type="component" value="Unassembled WGS sequence"/>
</dbReference>
<dbReference type="Pfam" id="PF02863">
    <property type="entry name" value="Arg_repressor_C"/>
    <property type="match status" value="1"/>
</dbReference>
<dbReference type="PANTHER" id="PTHR34471">
    <property type="entry name" value="ARGININE REPRESSOR"/>
    <property type="match status" value="1"/>
</dbReference>
<evidence type="ECO:0000256" key="2">
    <source>
        <dbReference type="HAMAP-Rule" id="MF_00173"/>
    </source>
</evidence>
<comment type="function">
    <text evidence="2">Regulates arginine biosynthesis genes.</text>
</comment>
<keyword evidence="2" id="KW-0028">Amino-acid biosynthesis</keyword>
<dbReference type="EMBL" id="BSUO01000001">
    <property type="protein sequence ID" value="GMA39994.1"/>
    <property type="molecule type" value="Genomic_DNA"/>
</dbReference>
<dbReference type="SUPFAM" id="SSF55252">
    <property type="entry name" value="C-terminal domain of arginine repressor"/>
    <property type="match status" value="1"/>
</dbReference>
<comment type="pathway">
    <text evidence="2">Amino-acid biosynthesis; L-arginine biosynthesis [regulation].</text>
</comment>
<keyword evidence="5" id="KW-1185">Reference proteome</keyword>
<keyword evidence="2" id="KW-0238">DNA-binding</keyword>
<comment type="subcellular location">
    <subcellularLocation>
        <location evidence="2">Cytoplasm</location>
    </subcellularLocation>
</comment>
<reference evidence="5" key="1">
    <citation type="journal article" date="2019" name="Int. J. Syst. Evol. Microbiol.">
        <title>The Global Catalogue of Microorganisms (GCM) 10K type strain sequencing project: providing services to taxonomists for standard genome sequencing and annotation.</title>
        <authorList>
            <consortium name="The Broad Institute Genomics Platform"/>
            <consortium name="The Broad Institute Genome Sequencing Center for Infectious Disease"/>
            <person name="Wu L."/>
            <person name="Ma J."/>
        </authorList>
    </citation>
    <scope>NUCLEOTIDE SEQUENCE [LARGE SCALE GENOMIC DNA]</scope>
    <source>
        <strain evidence="5">NBRC 113072</strain>
    </source>
</reference>
<comment type="similarity">
    <text evidence="2">Belongs to the ArgR family.</text>
</comment>
<dbReference type="HAMAP" id="MF_00173">
    <property type="entry name" value="Arg_repressor"/>
    <property type="match status" value="1"/>
</dbReference>
<accession>A0ABQ6IRB4</accession>
<evidence type="ECO:0000313" key="5">
    <source>
        <dbReference type="Proteomes" id="UP001157126"/>
    </source>
</evidence>
<keyword evidence="2" id="KW-0963">Cytoplasm</keyword>
<gene>
    <name evidence="2" type="primary">argR</name>
    <name evidence="4" type="ORF">GCM10025883_20390</name>
</gene>
<feature type="domain" description="Arginine repressor C-terminal" evidence="3">
    <location>
        <begin position="12"/>
        <end position="79"/>
    </location>
</feature>
<dbReference type="Gene3D" id="3.30.1360.40">
    <property type="match status" value="1"/>
</dbReference>
<name>A0ABQ6IRB4_9MICO</name>